<comment type="caution">
    <text evidence="2">The sequence shown here is derived from an EMBL/GenBank/DDBJ whole genome shotgun (WGS) entry which is preliminary data.</text>
</comment>
<reference evidence="2 3" key="1">
    <citation type="submission" date="2022-07" db="EMBL/GenBank/DDBJ databases">
        <title>Genome-wide signatures of adaptation to extreme environments.</title>
        <authorList>
            <person name="Cho C.H."/>
            <person name="Yoon H.S."/>
        </authorList>
    </citation>
    <scope>NUCLEOTIDE SEQUENCE [LARGE SCALE GENOMIC DNA]</scope>
    <source>
        <strain evidence="2 3">108.79 E11</strain>
    </source>
</reference>
<sequence>MFSSLRNKALQVASRSWSQYLASSSRKTILTATTHSWDSYRVVLVHRPPLYGSSLSLNPMAIGSGTFRRYTTKSSSDNAEQHQETVLFQHRQVFLYRFANLIPLGQLAFSIYAGYLFFGPHYIHQVPSKDQTIGVSLLVYCVFVGICVTFVVVTRWLTRGRVIEIRQHVVKNKSTQQATSWLQFYCHRYLGIGKPLCIQVKVGNVRQIGNVERLARFGALANKKAPSWLALLWKQPLGTFPLQVVAIDGQVHRLVMPIGEYDYLNADALARLLVSGDLMSTGRMVQEQQQ</sequence>
<feature type="transmembrane region" description="Helical" evidence="1">
    <location>
        <begin position="98"/>
        <end position="117"/>
    </location>
</feature>
<name>A0AAV9IP05_9RHOD</name>
<evidence type="ECO:0000313" key="2">
    <source>
        <dbReference type="EMBL" id="KAK4528876.1"/>
    </source>
</evidence>
<evidence type="ECO:0000313" key="3">
    <source>
        <dbReference type="Proteomes" id="UP001300502"/>
    </source>
</evidence>
<keyword evidence="1" id="KW-0812">Transmembrane</keyword>
<dbReference type="Proteomes" id="UP001300502">
    <property type="component" value="Unassembled WGS sequence"/>
</dbReference>
<keyword evidence="1" id="KW-0472">Membrane</keyword>
<feature type="transmembrane region" description="Helical" evidence="1">
    <location>
        <begin position="137"/>
        <end position="157"/>
    </location>
</feature>
<gene>
    <name evidence="2" type="ORF">GAYE_SCF66G6824</name>
</gene>
<protein>
    <recommendedName>
        <fullName evidence="4">Transmembrane protein 186</fullName>
    </recommendedName>
</protein>
<evidence type="ECO:0000256" key="1">
    <source>
        <dbReference type="SAM" id="Phobius"/>
    </source>
</evidence>
<evidence type="ECO:0008006" key="4">
    <source>
        <dbReference type="Google" id="ProtNLM"/>
    </source>
</evidence>
<organism evidence="2 3">
    <name type="scientific">Galdieria yellowstonensis</name>
    <dbReference type="NCBI Taxonomy" id="3028027"/>
    <lineage>
        <taxon>Eukaryota</taxon>
        <taxon>Rhodophyta</taxon>
        <taxon>Bangiophyceae</taxon>
        <taxon>Galdieriales</taxon>
        <taxon>Galdieriaceae</taxon>
        <taxon>Galdieria</taxon>
    </lineage>
</organism>
<proteinExistence type="predicted"/>
<dbReference type="EMBL" id="JANCYU010000071">
    <property type="protein sequence ID" value="KAK4528876.1"/>
    <property type="molecule type" value="Genomic_DNA"/>
</dbReference>
<accession>A0AAV9IP05</accession>
<dbReference type="AlphaFoldDB" id="A0AAV9IP05"/>
<keyword evidence="1" id="KW-1133">Transmembrane helix</keyword>
<keyword evidence="3" id="KW-1185">Reference proteome</keyword>